<dbReference type="Proteomes" id="UP001433508">
    <property type="component" value="Unassembled WGS sequence"/>
</dbReference>
<proteinExistence type="predicted"/>
<reference evidence="2" key="1">
    <citation type="journal article" date="2024" name="Front. Bioeng. Biotechnol.">
        <title>Genome-scale model development and genomic sequencing of the oleaginous clade Lipomyces.</title>
        <authorList>
            <person name="Czajka J.J."/>
            <person name="Han Y."/>
            <person name="Kim J."/>
            <person name="Mondo S.J."/>
            <person name="Hofstad B.A."/>
            <person name="Robles A."/>
            <person name="Haridas S."/>
            <person name="Riley R."/>
            <person name="LaButti K."/>
            <person name="Pangilinan J."/>
            <person name="Andreopoulos W."/>
            <person name="Lipzen A."/>
            <person name="Yan J."/>
            <person name="Wang M."/>
            <person name="Ng V."/>
            <person name="Grigoriev I.V."/>
            <person name="Spatafora J.W."/>
            <person name="Magnuson J.K."/>
            <person name="Baker S.E."/>
            <person name="Pomraning K.R."/>
        </authorList>
    </citation>
    <scope>NUCLEOTIDE SEQUENCE [LARGE SCALE GENOMIC DNA]</scope>
    <source>
        <strain evidence="2">CBS 7786</strain>
    </source>
</reference>
<sequence length="119" mass="13398">MTTWNSSPAFTSDLAIADSHPQYVDGLRRLGSEYDELGRYVSATKIHRSTNAGKPTKILSPIQDGIKDYWVQAKIASDATIYVNVGLGVYLEMSIEEAEQFVESVIVRLNRRIDYLTRN</sequence>
<accession>A0ACC3SU43</accession>
<gene>
    <name evidence="1" type="ORF">V1525DRAFT_412452</name>
</gene>
<keyword evidence="2" id="KW-1185">Reference proteome</keyword>
<comment type="caution">
    <text evidence="1">The sequence shown here is derived from an EMBL/GenBank/DDBJ whole genome shotgun (WGS) entry which is preliminary data.</text>
</comment>
<dbReference type="EMBL" id="MU971459">
    <property type="protein sequence ID" value="KAK9234629.1"/>
    <property type="molecule type" value="Genomic_DNA"/>
</dbReference>
<evidence type="ECO:0000313" key="2">
    <source>
        <dbReference type="Proteomes" id="UP001433508"/>
    </source>
</evidence>
<protein>
    <submittedName>
        <fullName evidence="1">Uncharacterized protein</fullName>
    </submittedName>
</protein>
<organism evidence="1 2">
    <name type="scientific">Lipomyces kononenkoae</name>
    <name type="common">Yeast</name>
    <dbReference type="NCBI Taxonomy" id="34357"/>
    <lineage>
        <taxon>Eukaryota</taxon>
        <taxon>Fungi</taxon>
        <taxon>Dikarya</taxon>
        <taxon>Ascomycota</taxon>
        <taxon>Saccharomycotina</taxon>
        <taxon>Lipomycetes</taxon>
        <taxon>Lipomycetales</taxon>
        <taxon>Lipomycetaceae</taxon>
        <taxon>Lipomyces</taxon>
    </lineage>
</organism>
<name>A0ACC3SU43_LIPKO</name>
<evidence type="ECO:0000313" key="1">
    <source>
        <dbReference type="EMBL" id="KAK9234629.1"/>
    </source>
</evidence>